<feature type="compositionally biased region" description="Polar residues" evidence="1">
    <location>
        <begin position="42"/>
        <end position="54"/>
    </location>
</feature>
<reference evidence="2" key="1">
    <citation type="journal article" date="2020" name="Stud. Mycol.">
        <title>101 Dothideomycetes genomes: a test case for predicting lifestyles and emergence of pathogens.</title>
        <authorList>
            <person name="Haridas S."/>
            <person name="Albert R."/>
            <person name="Binder M."/>
            <person name="Bloem J."/>
            <person name="Labutti K."/>
            <person name="Salamov A."/>
            <person name="Andreopoulos B."/>
            <person name="Baker S."/>
            <person name="Barry K."/>
            <person name="Bills G."/>
            <person name="Bluhm B."/>
            <person name="Cannon C."/>
            <person name="Castanera R."/>
            <person name="Culley D."/>
            <person name="Daum C."/>
            <person name="Ezra D."/>
            <person name="Gonzalez J."/>
            <person name="Henrissat B."/>
            <person name="Kuo A."/>
            <person name="Liang C."/>
            <person name="Lipzen A."/>
            <person name="Lutzoni F."/>
            <person name="Magnuson J."/>
            <person name="Mondo S."/>
            <person name="Nolan M."/>
            <person name="Ohm R."/>
            <person name="Pangilinan J."/>
            <person name="Park H.-J."/>
            <person name="Ramirez L."/>
            <person name="Alfaro M."/>
            <person name="Sun H."/>
            <person name="Tritt A."/>
            <person name="Yoshinaga Y."/>
            <person name="Zwiers L.-H."/>
            <person name="Turgeon B."/>
            <person name="Goodwin S."/>
            <person name="Spatafora J."/>
            <person name="Crous P."/>
            <person name="Grigoriev I."/>
        </authorList>
    </citation>
    <scope>NUCLEOTIDE SEQUENCE</scope>
    <source>
        <strain evidence="2">CBS 207.26</strain>
    </source>
</reference>
<feature type="compositionally biased region" description="Basic and acidic residues" evidence="1">
    <location>
        <begin position="25"/>
        <end position="41"/>
    </location>
</feature>
<dbReference type="EMBL" id="ML994634">
    <property type="protein sequence ID" value="KAF2185168.1"/>
    <property type="molecule type" value="Genomic_DNA"/>
</dbReference>
<sequence length="54" mass="5938">MLLKNPNTRSLYGKEANYNAVGPNKGKEDRDDKDEYLKNGDESSGGSDFNAASR</sequence>
<proteinExistence type="predicted"/>
<accession>A0A6A6E3S5</accession>
<evidence type="ECO:0000313" key="3">
    <source>
        <dbReference type="Proteomes" id="UP000800200"/>
    </source>
</evidence>
<keyword evidence="3" id="KW-1185">Reference proteome</keyword>
<dbReference type="AlphaFoldDB" id="A0A6A6E3S5"/>
<gene>
    <name evidence="2" type="ORF">K469DRAFT_163811</name>
</gene>
<organism evidence="2 3">
    <name type="scientific">Zopfia rhizophila CBS 207.26</name>
    <dbReference type="NCBI Taxonomy" id="1314779"/>
    <lineage>
        <taxon>Eukaryota</taxon>
        <taxon>Fungi</taxon>
        <taxon>Dikarya</taxon>
        <taxon>Ascomycota</taxon>
        <taxon>Pezizomycotina</taxon>
        <taxon>Dothideomycetes</taxon>
        <taxon>Dothideomycetes incertae sedis</taxon>
        <taxon>Zopfiaceae</taxon>
        <taxon>Zopfia</taxon>
    </lineage>
</organism>
<feature type="region of interest" description="Disordered" evidence="1">
    <location>
        <begin position="1"/>
        <end position="54"/>
    </location>
</feature>
<protein>
    <submittedName>
        <fullName evidence="2">Uncharacterized protein</fullName>
    </submittedName>
</protein>
<name>A0A6A6E3S5_9PEZI</name>
<feature type="compositionally biased region" description="Polar residues" evidence="1">
    <location>
        <begin position="1"/>
        <end position="10"/>
    </location>
</feature>
<evidence type="ECO:0000256" key="1">
    <source>
        <dbReference type="SAM" id="MobiDB-lite"/>
    </source>
</evidence>
<dbReference type="Proteomes" id="UP000800200">
    <property type="component" value="Unassembled WGS sequence"/>
</dbReference>
<evidence type="ECO:0000313" key="2">
    <source>
        <dbReference type="EMBL" id="KAF2185168.1"/>
    </source>
</evidence>